<reference evidence="2 3" key="1">
    <citation type="submission" date="2023-07" db="EMBL/GenBank/DDBJ databases">
        <title>Sequencing the genomes of 1000 actinobacteria strains.</title>
        <authorList>
            <person name="Klenk H.-P."/>
        </authorList>
    </citation>
    <scope>NUCLEOTIDE SEQUENCE [LARGE SCALE GENOMIC DNA]</scope>
    <source>
        <strain evidence="2 3">DSM 44710</strain>
    </source>
</reference>
<gene>
    <name evidence="2" type="ORF">J2S43_007076</name>
</gene>
<accession>A0ABT9N4D2</accession>
<comment type="caution">
    <text evidence="2">The sequence shown here is derived from an EMBL/GenBank/DDBJ whole genome shotgun (WGS) entry which is preliminary data.</text>
</comment>
<feature type="domain" description="DUF6457" evidence="1">
    <location>
        <begin position="4"/>
        <end position="79"/>
    </location>
</feature>
<keyword evidence="3" id="KW-1185">Reference proteome</keyword>
<protein>
    <recommendedName>
        <fullName evidence="1">DUF6457 domain-containing protein</fullName>
    </recommendedName>
</protein>
<sequence length="82" mass="8306">MAGPEGLDEWVVAAAVELGLEPADAPVGLVLDLAKDVAHNVVRPGAPVTAFLLGLAVGRGADPTDAAARLSELALQWPTPNT</sequence>
<dbReference type="InterPro" id="IPR045598">
    <property type="entry name" value="DUF6457"/>
</dbReference>
<dbReference type="EMBL" id="JAUSRA010000001">
    <property type="protein sequence ID" value="MDP9798564.1"/>
    <property type="molecule type" value="Genomic_DNA"/>
</dbReference>
<organism evidence="2 3">
    <name type="scientific">Catenuloplanes nepalensis</name>
    <dbReference type="NCBI Taxonomy" id="587533"/>
    <lineage>
        <taxon>Bacteria</taxon>
        <taxon>Bacillati</taxon>
        <taxon>Actinomycetota</taxon>
        <taxon>Actinomycetes</taxon>
        <taxon>Micromonosporales</taxon>
        <taxon>Micromonosporaceae</taxon>
        <taxon>Catenuloplanes</taxon>
    </lineage>
</organism>
<proteinExistence type="predicted"/>
<evidence type="ECO:0000313" key="2">
    <source>
        <dbReference type="EMBL" id="MDP9798564.1"/>
    </source>
</evidence>
<dbReference type="Proteomes" id="UP001240984">
    <property type="component" value="Unassembled WGS sequence"/>
</dbReference>
<name>A0ABT9N4D2_9ACTN</name>
<evidence type="ECO:0000259" key="1">
    <source>
        <dbReference type="Pfam" id="PF20058"/>
    </source>
</evidence>
<dbReference type="Pfam" id="PF20058">
    <property type="entry name" value="DUF6457"/>
    <property type="match status" value="1"/>
</dbReference>
<evidence type="ECO:0000313" key="3">
    <source>
        <dbReference type="Proteomes" id="UP001240984"/>
    </source>
</evidence>
<dbReference type="RefSeq" id="WP_370881697.1">
    <property type="nucleotide sequence ID" value="NZ_JAUSRA010000001.1"/>
</dbReference>